<evidence type="ECO:0000313" key="1">
    <source>
        <dbReference type="EMBL" id="PSX44120.1"/>
    </source>
</evidence>
<dbReference type="Proteomes" id="UP000240728">
    <property type="component" value="Unassembled WGS sequence"/>
</dbReference>
<organism evidence="1 2">
    <name type="scientific">Photobacterium kishitanii</name>
    <dbReference type="NCBI Taxonomy" id="318456"/>
    <lineage>
        <taxon>Bacteria</taxon>
        <taxon>Pseudomonadati</taxon>
        <taxon>Pseudomonadota</taxon>
        <taxon>Gammaproteobacteria</taxon>
        <taxon>Vibrionales</taxon>
        <taxon>Vibrionaceae</taxon>
        <taxon>Photobacterium</taxon>
    </lineage>
</organism>
<dbReference type="AlphaFoldDB" id="A0AAX0YRI0"/>
<dbReference type="RefSeq" id="WP_045043129.1">
    <property type="nucleotide sequence ID" value="NZ_JZTB01000014.1"/>
</dbReference>
<proteinExistence type="predicted"/>
<evidence type="ECO:0000313" key="2">
    <source>
        <dbReference type="Proteomes" id="UP000240728"/>
    </source>
</evidence>
<protein>
    <submittedName>
        <fullName evidence="1">Uncharacterized protein</fullName>
    </submittedName>
</protein>
<dbReference type="EMBL" id="PYOZ01000010">
    <property type="protein sequence ID" value="PSX44120.1"/>
    <property type="molecule type" value="Genomic_DNA"/>
</dbReference>
<reference evidence="1 2" key="1">
    <citation type="submission" date="2018-01" db="EMBL/GenBank/DDBJ databases">
        <title>Whole genome sequencing of Histamine producing bacteria.</title>
        <authorList>
            <person name="Butler K."/>
        </authorList>
    </citation>
    <scope>NUCLEOTIDE SEQUENCE [LARGE SCALE GENOMIC DNA]</scope>
    <source>
        <strain evidence="1 2">A1-4</strain>
    </source>
</reference>
<name>A0AAX0YRI0_9GAMM</name>
<keyword evidence="2" id="KW-1185">Reference proteome</keyword>
<accession>A0AAX0YRI0</accession>
<gene>
    <name evidence="1" type="ORF">C0W53_15950</name>
</gene>
<comment type="caution">
    <text evidence="1">The sequence shown here is derived from an EMBL/GenBank/DDBJ whole genome shotgun (WGS) entry which is preliminary data.</text>
</comment>
<sequence length="142" mass="16388">MTSFGKQIKFYNDSNTLQFQYINTDHISTIRVEFSPKIGSEYKHGEKASFQFRSYELFSFVELLLNFNEHFKTTTSHDNKMLYINRNSSGAINFNYAENKTKFSHNIPPERCKELALFVCAQAANAAGMSVTDMMNVLKVTR</sequence>